<evidence type="ECO:0000313" key="1">
    <source>
        <dbReference type="EMBL" id="KKU47639.1"/>
    </source>
</evidence>
<dbReference type="Proteomes" id="UP000034831">
    <property type="component" value="Unassembled WGS sequence"/>
</dbReference>
<protein>
    <submittedName>
        <fullName evidence="1">Uncharacterized protein</fullName>
    </submittedName>
</protein>
<sequence>MEGELLQRLEFMKKEVNEAVFFWNLELKRKRAALKYLEGIVDERERERNRKLEKDGILKRERPNTPRAIKLVSGIRELRDTVVTNNLEFEIERLTPLRAWKITSQFLTIGRFSGSENAINSIQRFKKEQSEYRESMKDLMEILREDRSFDMNQPWDAFEAVRSVCSTIRERQLAVTFWKEVTVIMHGFRRNTPEFSIGEKSSRKTRKPLFRQEDPLSVLEKMLIFKLSESENVKPKPREKKKENDEEVVRHFKALFEISDKIDCFRGINSLFQRIQDYELVLERFPDSNKKGLGKD</sequence>
<gene>
    <name evidence="1" type="ORF">UX67_C0032G0003</name>
</gene>
<reference evidence="1 2" key="1">
    <citation type="journal article" date="2015" name="Nature">
        <title>rRNA introns, odd ribosomes, and small enigmatic genomes across a large radiation of phyla.</title>
        <authorList>
            <person name="Brown C.T."/>
            <person name="Hug L.A."/>
            <person name="Thomas B.C."/>
            <person name="Sharon I."/>
            <person name="Castelle C.J."/>
            <person name="Singh A."/>
            <person name="Wilkins M.J."/>
            <person name="Williams K.H."/>
            <person name="Banfield J.F."/>
        </authorList>
    </citation>
    <scope>NUCLEOTIDE SEQUENCE [LARGE SCALE GENOMIC DNA]</scope>
</reference>
<dbReference type="EMBL" id="LCNC01000032">
    <property type="protein sequence ID" value="KKU47639.1"/>
    <property type="molecule type" value="Genomic_DNA"/>
</dbReference>
<organism evidence="1 2">
    <name type="scientific">Candidatus Woesebacteria bacterium GW2011_GWF2_46_8</name>
    <dbReference type="NCBI Taxonomy" id="1618604"/>
    <lineage>
        <taxon>Bacteria</taxon>
        <taxon>Candidatus Woeseibacteriota</taxon>
    </lineage>
</organism>
<accession>A0A0G1QRV8</accession>
<dbReference type="AlphaFoldDB" id="A0A0G1QRV8"/>
<comment type="caution">
    <text evidence="1">The sequence shown here is derived from an EMBL/GenBank/DDBJ whole genome shotgun (WGS) entry which is preliminary data.</text>
</comment>
<proteinExistence type="predicted"/>
<evidence type="ECO:0000313" key="2">
    <source>
        <dbReference type="Proteomes" id="UP000034831"/>
    </source>
</evidence>
<name>A0A0G1QRV8_9BACT</name>